<reference evidence="2" key="1">
    <citation type="journal article" date="2019" name="Int. J. Syst. Evol. Microbiol.">
        <title>The Global Catalogue of Microorganisms (GCM) 10K type strain sequencing project: providing services to taxonomists for standard genome sequencing and annotation.</title>
        <authorList>
            <consortium name="The Broad Institute Genomics Platform"/>
            <consortium name="The Broad Institute Genome Sequencing Center for Infectious Disease"/>
            <person name="Wu L."/>
            <person name="Ma J."/>
        </authorList>
    </citation>
    <scope>NUCLEOTIDE SEQUENCE [LARGE SCALE GENOMIC DNA]</scope>
    <source>
        <strain evidence="2">CECT 7706</strain>
    </source>
</reference>
<comment type="caution">
    <text evidence="1">The sequence shown here is derived from an EMBL/GenBank/DDBJ whole genome shotgun (WGS) entry which is preliminary data.</text>
</comment>
<evidence type="ECO:0000313" key="1">
    <source>
        <dbReference type="EMBL" id="MDN3688448.1"/>
    </source>
</evidence>
<evidence type="ECO:0000313" key="2">
    <source>
        <dbReference type="Proteomes" id="UP001236663"/>
    </source>
</evidence>
<keyword evidence="2" id="KW-1185">Reference proteome</keyword>
<protein>
    <submittedName>
        <fullName evidence="1">Uncharacterized protein</fullName>
    </submittedName>
</protein>
<name>A0ABT8C6M5_9BACT</name>
<accession>A0ABT8C6M5</accession>
<proteinExistence type="predicted"/>
<organism evidence="1 2">
    <name type="scientific">Cyclobacterium jeungdonense</name>
    <dbReference type="NCBI Taxonomy" id="708087"/>
    <lineage>
        <taxon>Bacteria</taxon>
        <taxon>Pseudomonadati</taxon>
        <taxon>Bacteroidota</taxon>
        <taxon>Cytophagia</taxon>
        <taxon>Cytophagales</taxon>
        <taxon>Cyclobacteriaceae</taxon>
        <taxon>Cyclobacterium</taxon>
    </lineage>
</organism>
<dbReference type="RefSeq" id="WP_163385923.1">
    <property type="nucleotide sequence ID" value="NZ_JAUFQS010000009.1"/>
</dbReference>
<dbReference type="Proteomes" id="UP001236663">
    <property type="component" value="Unassembled WGS sequence"/>
</dbReference>
<dbReference type="EMBL" id="JAUFQS010000009">
    <property type="protein sequence ID" value="MDN3688448.1"/>
    <property type="molecule type" value="Genomic_DNA"/>
</dbReference>
<gene>
    <name evidence="1" type="ORF">QWZ15_11455</name>
</gene>
<sequence>METDWFYVHKLALDPVQEMRVTYLWEALDQQKAEMELAWEVGRALSRIIWRTKIHINNSWPGDIIYCSKTRANRLP</sequence>